<dbReference type="Proteomes" id="UP001174909">
    <property type="component" value="Unassembled WGS sequence"/>
</dbReference>
<keyword evidence="3" id="KW-1185">Reference proteome</keyword>
<organism evidence="2 3">
    <name type="scientific">Geodia barretti</name>
    <name type="common">Barrett's horny sponge</name>
    <dbReference type="NCBI Taxonomy" id="519541"/>
    <lineage>
        <taxon>Eukaryota</taxon>
        <taxon>Metazoa</taxon>
        <taxon>Porifera</taxon>
        <taxon>Demospongiae</taxon>
        <taxon>Heteroscleromorpha</taxon>
        <taxon>Tetractinellida</taxon>
        <taxon>Astrophorina</taxon>
        <taxon>Geodiidae</taxon>
        <taxon>Geodia</taxon>
    </lineage>
</organism>
<feature type="region of interest" description="Disordered" evidence="1">
    <location>
        <begin position="144"/>
        <end position="166"/>
    </location>
</feature>
<protein>
    <submittedName>
        <fullName evidence="2">Uncharacterized protein</fullName>
    </submittedName>
</protein>
<name>A0AA35W0K2_GEOBA</name>
<sequence>MEASFERRLMETLTGTPPATPTHCDPATPRTPSSVGRTHSPSPCSTPLSSTRHKSAYYDRCIPSRVGSPRRCLFGSPISPLPDLSSNRREQSTEPPKVENLTYQCALQNELLNRHLTEIPDPHSVSRGSPLTIISPSKSNVLKYQSSPRKLDPLAPYSISPISKSR</sequence>
<feature type="region of interest" description="Disordered" evidence="1">
    <location>
        <begin position="1"/>
        <end position="51"/>
    </location>
</feature>
<gene>
    <name evidence="2" type="ORF">GBAR_LOCUS1342</name>
</gene>
<feature type="compositionally biased region" description="Polar residues" evidence="1">
    <location>
        <begin position="126"/>
        <end position="138"/>
    </location>
</feature>
<evidence type="ECO:0000313" key="3">
    <source>
        <dbReference type="Proteomes" id="UP001174909"/>
    </source>
</evidence>
<feature type="region of interest" description="Disordered" evidence="1">
    <location>
        <begin position="72"/>
        <end position="99"/>
    </location>
</feature>
<reference evidence="2" key="1">
    <citation type="submission" date="2023-03" db="EMBL/GenBank/DDBJ databases">
        <authorList>
            <person name="Steffen K."/>
            <person name="Cardenas P."/>
        </authorList>
    </citation>
    <scope>NUCLEOTIDE SEQUENCE</scope>
</reference>
<evidence type="ECO:0000313" key="2">
    <source>
        <dbReference type="EMBL" id="CAI7993858.1"/>
    </source>
</evidence>
<feature type="compositionally biased region" description="Low complexity" evidence="1">
    <location>
        <begin position="38"/>
        <end position="50"/>
    </location>
</feature>
<feature type="region of interest" description="Disordered" evidence="1">
    <location>
        <begin position="119"/>
        <end position="138"/>
    </location>
</feature>
<dbReference type="EMBL" id="CASHTH010000201">
    <property type="protein sequence ID" value="CAI7993858.1"/>
    <property type="molecule type" value="Genomic_DNA"/>
</dbReference>
<dbReference type="AlphaFoldDB" id="A0AA35W0K2"/>
<accession>A0AA35W0K2</accession>
<feature type="compositionally biased region" description="Basic and acidic residues" evidence="1">
    <location>
        <begin position="1"/>
        <end position="10"/>
    </location>
</feature>
<comment type="caution">
    <text evidence="2">The sequence shown here is derived from an EMBL/GenBank/DDBJ whole genome shotgun (WGS) entry which is preliminary data.</text>
</comment>
<evidence type="ECO:0000256" key="1">
    <source>
        <dbReference type="SAM" id="MobiDB-lite"/>
    </source>
</evidence>
<proteinExistence type="predicted"/>